<feature type="transmembrane region" description="Helical" evidence="7">
    <location>
        <begin position="198"/>
        <end position="218"/>
    </location>
</feature>
<dbReference type="PANTHER" id="PTHR30151">
    <property type="entry name" value="ALKANE SULFONATE ABC TRANSPORTER-RELATED, MEMBRANE SUBUNIT"/>
    <property type="match status" value="1"/>
</dbReference>
<feature type="transmembrane region" description="Helical" evidence="7">
    <location>
        <begin position="160"/>
        <end position="178"/>
    </location>
</feature>
<feature type="transmembrane region" description="Helical" evidence="7">
    <location>
        <begin position="43"/>
        <end position="64"/>
    </location>
</feature>
<proteinExistence type="inferred from homology"/>
<dbReference type="EMBL" id="JAUSVB010000004">
    <property type="protein sequence ID" value="MDQ0374802.1"/>
    <property type="molecule type" value="Genomic_DNA"/>
</dbReference>
<dbReference type="PANTHER" id="PTHR30151:SF40">
    <property type="entry name" value="TRANSPORT SYSTEM INTEGRAL MEMBRANE PROTEIN"/>
    <property type="match status" value="1"/>
</dbReference>
<reference evidence="9 10" key="1">
    <citation type="submission" date="2023-07" db="EMBL/GenBank/DDBJ databases">
        <title>Sorghum-associated microbial communities from plants grown in Nebraska, USA.</title>
        <authorList>
            <person name="Schachtman D."/>
        </authorList>
    </citation>
    <scope>NUCLEOTIDE SEQUENCE [LARGE SCALE GENOMIC DNA]</scope>
    <source>
        <strain evidence="9 10">BE332</strain>
    </source>
</reference>
<accession>A0ABU0EHQ4</accession>
<evidence type="ECO:0000259" key="8">
    <source>
        <dbReference type="PROSITE" id="PS50928"/>
    </source>
</evidence>
<comment type="subcellular location">
    <subcellularLocation>
        <location evidence="1 7">Cell membrane</location>
        <topology evidence="1 7">Multi-pass membrane protein</topology>
    </subcellularLocation>
</comment>
<keyword evidence="10" id="KW-1185">Reference proteome</keyword>
<name>A0ABU0EHQ4_9CELL</name>
<evidence type="ECO:0000256" key="7">
    <source>
        <dbReference type="RuleBase" id="RU363032"/>
    </source>
</evidence>
<evidence type="ECO:0000313" key="9">
    <source>
        <dbReference type="EMBL" id="MDQ0374802.1"/>
    </source>
</evidence>
<keyword evidence="3" id="KW-1003">Cell membrane</keyword>
<dbReference type="SUPFAM" id="SSF161098">
    <property type="entry name" value="MetI-like"/>
    <property type="match status" value="1"/>
</dbReference>
<comment type="caution">
    <text evidence="9">The sequence shown here is derived from an EMBL/GenBank/DDBJ whole genome shotgun (WGS) entry which is preliminary data.</text>
</comment>
<feature type="transmembrane region" description="Helical" evidence="7">
    <location>
        <begin position="129"/>
        <end position="153"/>
    </location>
</feature>
<dbReference type="InterPro" id="IPR035906">
    <property type="entry name" value="MetI-like_sf"/>
</dbReference>
<keyword evidence="5 7" id="KW-1133">Transmembrane helix</keyword>
<evidence type="ECO:0000256" key="4">
    <source>
        <dbReference type="ARBA" id="ARBA00022692"/>
    </source>
</evidence>
<keyword evidence="6 7" id="KW-0472">Membrane</keyword>
<sequence length="299" mass="31421">MATDTTAPPARRTTDDDLAAGLDALETPVAAPRGSAWRGAWRAIWPVLAALGALLVVWQVAYLLELKPPYALPSPADTWQTLLGTIQDGSAWRAVSLSVQRAAVGFSMSVVVGVAIGIALAASPLLRRAFGPIITGLQSLPSVAWVPAAIIWFQLTDATMYAVILLGAVPSIVNGLLAGTDQVPPLYLRVGQVLGATGWTRIRFVLLPAALPGFLGGLKQGWAFAWRSLMAAELIVQTGLGTGLGQILDLGRVTSDMSLVIASIGLIFLVGIVIELVVFAPLERHVLHSRGLTGQASTR</sequence>
<dbReference type="Pfam" id="PF00528">
    <property type="entry name" value="BPD_transp_1"/>
    <property type="match status" value="1"/>
</dbReference>
<dbReference type="CDD" id="cd06261">
    <property type="entry name" value="TM_PBP2"/>
    <property type="match status" value="1"/>
</dbReference>
<dbReference type="RefSeq" id="WP_307493623.1">
    <property type="nucleotide sequence ID" value="NZ_JAUSVB010000004.1"/>
</dbReference>
<dbReference type="Gene3D" id="1.10.3720.10">
    <property type="entry name" value="MetI-like"/>
    <property type="match status" value="1"/>
</dbReference>
<evidence type="ECO:0000256" key="3">
    <source>
        <dbReference type="ARBA" id="ARBA00022475"/>
    </source>
</evidence>
<evidence type="ECO:0000256" key="2">
    <source>
        <dbReference type="ARBA" id="ARBA00022448"/>
    </source>
</evidence>
<dbReference type="InterPro" id="IPR000515">
    <property type="entry name" value="MetI-like"/>
</dbReference>
<feature type="transmembrane region" description="Helical" evidence="7">
    <location>
        <begin position="102"/>
        <end position="123"/>
    </location>
</feature>
<keyword evidence="4 7" id="KW-0812">Transmembrane</keyword>
<feature type="domain" description="ABC transmembrane type-1" evidence="8">
    <location>
        <begin position="95"/>
        <end position="278"/>
    </location>
</feature>
<gene>
    <name evidence="9" type="ORF">J2X26_003129</name>
</gene>
<feature type="transmembrane region" description="Helical" evidence="7">
    <location>
        <begin position="260"/>
        <end position="282"/>
    </location>
</feature>
<comment type="similarity">
    <text evidence="7">Belongs to the binding-protein-dependent transport system permease family.</text>
</comment>
<dbReference type="Proteomes" id="UP001239626">
    <property type="component" value="Unassembled WGS sequence"/>
</dbReference>
<evidence type="ECO:0000256" key="5">
    <source>
        <dbReference type="ARBA" id="ARBA00022989"/>
    </source>
</evidence>
<evidence type="ECO:0000256" key="1">
    <source>
        <dbReference type="ARBA" id="ARBA00004651"/>
    </source>
</evidence>
<dbReference type="PROSITE" id="PS50928">
    <property type="entry name" value="ABC_TM1"/>
    <property type="match status" value="1"/>
</dbReference>
<evidence type="ECO:0000313" key="10">
    <source>
        <dbReference type="Proteomes" id="UP001239626"/>
    </source>
</evidence>
<protein>
    <submittedName>
        <fullName evidence="9">NitT/TauT family transport system permease protein</fullName>
    </submittedName>
</protein>
<evidence type="ECO:0000256" key="6">
    <source>
        <dbReference type="ARBA" id="ARBA00023136"/>
    </source>
</evidence>
<organism evidence="9 10">
    <name type="scientific">Cellulomonas humilata</name>
    <dbReference type="NCBI Taxonomy" id="144055"/>
    <lineage>
        <taxon>Bacteria</taxon>
        <taxon>Bacillati</taxon>
        <taxon>Actinomycetota</taxon>
        <taxon>Actinomycetes</taxon>
        <taxon>Micrococcales</taxon>
        <taxon>Cellulomonadaceae</taxon>
        <taxon>Cellulomonas</taxon>
    </lineage>
</organism>
<keyword evidence="2 7" id="KW-0813">Transport</keyword>